<evidence type="ECO:0000313" key="2">
    <source>
        <dbReference type="EMBL" id="KAJ7199139.1"/>
    </source>
</evidence>
<reference evidence="2" key="1">
    <citation type="submission" date="2023-03" db="EMBL/GenBank/DDBJ databases">
        <title>Massive genome expansion in bonnet fungi (Mycena s.s.) driven by repeated elements and novel gene families across ecological guilds.</title>
        <authorList>
            <consortium name="Lawrence Berkeley National Laboratory"/>
            <person name="Harder C.B."/>
            <person name="Miyauchi S."/>
            <person name="Viragh M."/>
            <person name="Kuo A."/>
            <person name="Thoen E."/>
            <person name="Andreopoulos B."/>
            <person name="Lu D."/>
            <person name="Skrede I."/>
            <person name="Drula E."/>
            <person name="Henrissat B."/>
            <person name="Morin E."/>
            <person name="Kohler A."/>
            <person name="Barry K."/>
            <person name="LaButti K."/>
            <person name="Morin E."/>
            <person name="Salamov A."/>
            <person name="Lipzen A."/>
            <person name="Mereny Z."/>
            <person name="Hegedus B."/>
            <person name="Baldrian P."/>
            <person name="Stursova M."/>
            <person name="Weitz H."/>
            <person name="Taylor A."/>
            <person name="Grigoriev I.V."/>
            <person name="Nagy L.G."/>
            <person name="Martin F."/>
            <person name="Kauserud H."/>
        </authorList>
    </citation>
    <scope>NUCLEOTIDE SEQUENCE</scope>
    <source>
        <strain evidence="2">9144</strain>
    </source>
</reference>
<feature type="region of interest" description="Disordered" evidence="1">
    <location>
        <begin position="19"/>
        <end position="69"/>
    </location>
</feature>
<feature type="compositionally biased region" description="Basic residues" evidence="1">
    <location>
        <begin position="28"/>
        <end position="38"/>
    </location>
</feature>
<evidence type="ECO:0000256" key="1">
    <source>
        <dbReference type="SAM" id="MobiDB-lite"/>
    </source>
</evidence>
<dbReference type="AlphaFoldDB" id="A0AAD6V7A3"/>
<keyword evidence="3" id="KW-1185">Reference proteome</keyword>
<gene>
    <name evidence="2" type="ORF">GGX14DRAFT_401451</name>
</gene>
<proteinExistence type="predicted"/>
<name>A0AAD6V7A3_9AGAR</name>
<sequence length="261" mass="27797">MPAQKRGETIADLEAKLAAMKQAEVTRHPHGRPKGSKNKAKEDRDMPPKPTKCSAKVKAMPVPSKNAPAVDALPLDGDSELAMPEPCCVTAESSVNQTEHELTDIFLTNVEGNGPRRVTFGFTKGDLDNTRNTTASTQAAHTQRVAQKVLVEHPSGRWATTNPATLMSSVLNESPVYYKAELGATGFGSTDSDAGWQIVLRALALNGFTVEVLVHGTTDRASGGPPAPQVNPGGPNQRGPRALHLGGPLPLRRSLDGAWFK</sequence>
<evidence type="ECO:0000313" key="3">
    <source>
        <dbReference type="Proteomes" id="UP001219525"/>
    </source>
</evidence>
<accession>A0AAD6V7A3</accession>
<protein>
    <submittedName>
        <fullName evidence="2">Uncharacterized protein</fullName>
    </submittedName>
</protein>
<dbReference type="EMBL" id="JARJCW010000069">
    <property type="protein sequence ID" value="KAJ7199139.1"/>
    <property type="molecule type" value="Genomic_DNA"/>
</dbReference>
<comment type="caution">
    <text evidence="2">The sequence shown here is derived from an EMBL/GenBank/DDBJ whole genome shotgun (WGS) entry which is preliminary data.</text>
</comment>
<organism evidence="2 3">
    <name type="scientific">Mycena pura</name>
    <dbReference type="NCBI Taxonomy" id="153505"/>
    <lineage>
        <taxon>Eukaryota</taxon>
        <taxon>Fungi</taxon>
        <taxon>Dikarya</taxon>
        <taxon>Basidiomycota</taxon>
        <taxon>Agaricomycotina</taxon>
        <taxon>Agaricomycetes</taxon>
        <taxon>Agaricomycetidae</taxon>
        <taxon>Agaricales</taxon>
        <taxon>Marasmiineae</taxon>
        <taxon>Mycenaceae</taxon>
        <taxon>Mycena</taxon>
    </lineage>
</organism>
<feature type="region of interest" description="Disordered" evidence="1">
    <location>
        <begin position="217"/>
        <end position="249"/>
    </location>
</feature>
<dbReference type="Proteomes" id="UP001219525">
    <property type="component" value="Unassembled WGS sequence"/>
</dbReference>